<dbReference type="InterPro" id="IPR005303">
    <property type="entry name" value="MOCOS_middle"/>
</dbReference>
<keyword evidence="4" id="KW-1185">Reference proteome</keyword>
<dbReference type="SUPFAM" id="SSF141673">
    <property type="entry name" value="MOSC N-terminal domain-like"/>
    <property type="match status" value="1"/>
</dbReference>
<dbReference type="Proteomes" id="UP000189580">
    <property type="component" value="Chromosome b"/>
</dbReference>
<dbReference type="GeneID" id="30035389"/>
<dbReference type="EMBL" id="CP014503">
    <property type="protein sequence ID" value="ANB15734.1"/>
    <property type="molecule type" value="Genomic_DNA"/>
</dbReference>
<dbReference type="GO" id="GO:0030151">
    <property type="term" value="F:molybdenum ion binding"/>
    <property type="evidence" value="ECO:0007669"/>
    <property type="project" value="InterPro"/>
</dbReference>
<protein>
    <submittedName>
        <fullName evidence="3">Molybdenum cofactor sulfurase</fullName>
    </submittedName>
</protein>
<name>A0A167FV11_9ASCO</name>
<accession>A0A167FV11</accession>
<organism evidence="3 4">
    <name type="scientific">Sugiyamaella lignohabitans</name>
    <dbReference type="NCBI Taxonomy" id="796027"/>
    <lineage>
        <taxon>Eukaryota</taxon>
        <taxon>Fungi</taxon>
        <taxon>Dikarya</taxon>
        <taxon>Ascomycota</taxon>
        <taxon>Saccharomycotina</taxon>
        <taxon>Dipodascomycetes</taxon>
        <taxon>Dipodascales</taxon>
        <taxon>Trichomonascaceae</taxon>
        <taxon>Sugiyamaella</taxon>
    </lineage>
</organism>
<feature type="compositionally biased region" description="Polar residues" evidence="1">
    <location>
        <begin position="165"/>
        <end position="174"/>
    </location>
</feature>
<dbReference type="Pfam" id="PF03476">
    <property type="entry name" value="MOSC_N"/>
    <property type="match status" value="1"/>
</dbReference>
<feature type="region of interest" description="Disordered" evidence="1">
    <location>
        <begin position="155"/>
        <end position="174"/>
    </location>
</feature>
<evidence type="ECO:0000259" key="2">
    <source>
        <dbReference type="PROSITE" id="PS51340"/>
    </source>
</evidence>
<dbReference type="GO" id="GO:0030170">
    <property type="term" value="F:pyridoxal phosphate binding"/>
    <property type="evidence" value="ECO:0007669"/>
    <property type="project" value="InterPro"/>
</dbReference>
<evidence type="ECO:0000256" key="1">
    <source>
        <dbReference type="SAM" id="MobiDB-lite"/>
    </source>
</evidence>
<gene>
    <name evidence="3" type="ORF">AWJ20_3374</name>
</gene>
<proteinExistence type="predicted"/>
<dbReference type="PANTHER" id="PTHR14237:SF19">
    <property type="entry name" value="MITOCHONDRIAL AMIDOXIME REDUCING COMPONENT 1"/>
    <property type="match status" value="1"/>
</dbReference>
<dbReference type="PANTHER" id="PTHR14237">
    <property type="entry name" value="MOLYBDOPTERIN COFACTOR SULFURASE MOSC"/>
    <property type="match status" value="1"/>
</dbReference>
<dbReference type="AlphaFoldDB" id="A0A167FV11"/>
<sequence length="320" mass="37122">MPQAEMRIKEIWIHPVKSMKGIKLDKCQIDSNGFKYDRMYMLAEPDKKATLPDEQYRFVTQREAPRMTLIETSIDIERGHLKLVYPPTGAELLLPLQIDSEILKSMPSKDAFIWNQTPTSYDLQYDFPAIRPFIESVFYDEPERAAEATFVAPKDRRTVKRGSPDEQTLNRRPTTSFQDYYPGNVITTSSLEDLYNKVYEKTKGEIQIGVRNFRPNIVVETEIPWDEDTWKTIKIGGKYTWHIACRNVRCQITTVNLKSGQFEKSHEPYKTMQSFRRVDPGAPYLPCFGMNMVHQEVGYTISTGDTVEVLGRGEHIYEKI</sequence>
<evidence type="ECO:0000313" key="4">
    <source>
        <dbReference type="Proteomes" id="UP000189580"/>
    </source>
</evidence>
<reference evidence="3 4" key="1">
    <citation type="submission" date="2016-02" db="EMBL/GenBank/DDBJ databases">
        <title>Complete genome sequence and transcriptome regulation of the pentose utilising yeast Sugiyamaella lignohabitans.</title>
        <authorList>
            <person name="Bellasio M."/>
            <person name="Peymann A."/>
            <person name="Valli M."/>
            <person name="Sipitzky M."/>
            <person name="Graf A."/>
            <person name="Sauer M."/>
            <person name="Marx H."/>
            <person name="Mattanovich D."/>
        </authorList>
    </citation>
    <scope>NUCLEOTIDE SEQUENCE [LARGE SCALE GENOMIC DNA]</scope>
    <source>
        <strain evidence="3 4">CBS 10342</strain>
    </source>
</reference>
<dbReference type="KEGG" id="slb:AWJ20_3374"/>
<dbReference type="OrthoDB" id="17255at2759"/>
<dbReference type="RefSeq" id="XP_018738211.1">
    <property type="nucleotide sequence ID" value="XM_018880386.1"/>
</dbReference>
<dbReference type="InterPro" id="IPR005302">
    <property type="entry name" value="MoCF_Sase_C"/>
</dbReference>
<dbReference type="GO" id="GO:0003824">
    <property type="term" value="F:catalytic activity"/>
    <property type="evidence" value="ECO:0007669"/>
    <property type="project" value="InterPro"/>
</dbReference>
<feature type="domain" description="MOSC" evidence="2">
    <location>
        <begin position="156"/>
        <end position="310"/>
    </location>
</feature>
<evidence type="ECO:0000313" key="3">
    <source>
        <dbReference type="EMBL" id="ANB15734.1"/>
    </source>
</evidence>
<dbReference type="PROSITE" id="PS51340">
    <property type="entry name" value="MOSC"/>
    <property type="match status" value="1"/>
</dbReference>
<dbReference type="Pfam" id="PF03473">
    <property type="entry name" value="MOSC"/>
    <property type="match status" value="1"/>
</dbReference>